<dbReference type="Bgee" id="ENSOANG00000019848">
    <property type="expression patterns" value="Expressed in ovary and 1 other cell type or tissue"/>
</dbReference>
<dbReference type="GeneTree" id="ENSGT00940000154641"/>
<dbReference type="SMART" id="SM00409">
    <property type="entry name" value="IG"/>
    <property type="match status" value="1"/>
</dbReference>
<evidence type="ECO:0000259" key="8">
    <source>
        <dbReference type="PROSITE" id="PS50835"/>
    </source>
</evidence>
<keyword evidence="2" id="KW-0732">Signal</keyword>
<sequence length="355" mass="39711">SSGRANPSDSQAHALSTRPQGLKANGFISWQSDSSQFSYSLTFETSQFSSPWFWKVGTPSRFHVSWTHQGSTSFPPVPVGNNTTLQCSFPVPIGNDLRIHWHHYLNGRRAIVHSYYNGTEQLKDQDEAFHGRTKLSLPGIQQGDASLTLTDLRPSDRGDYKCIVVNGGYFRTSNISLQVSAPYDQPQVRILSRIGENVTVECSSKGGMSEVRMVWRDEMGNTLEALEAPVVVRDQWEICEVRSKLTVTVKRDIAVCCCLTPEPQAEEMKACESIAAIQKQEVPSLLYLKIVIVISTFILLGVGAFWAVVRRQRSLQPGKSCGSLHQAQDQRWSQTALGFWDIHTEPRLSVNLPWV</sequence>
<keyword evidence="6" id="KW-0393">Immunoglobulin domain</keyword>
<organism evidence="9 10">
    <name type="scientific">Ornithorhynchus anatinus</name>
    <name type="common">Duckbill platypus</name>
    <dbReference type="NCBI Taxonomy" id="9258"/>
    <lineage>
        <taxon>Eukaryota</taxon>
        <taxon>Metazoa</taxon>
        <taxon>Chordata</taxon>
        <taxon>Craniata</taxon>
        <taxon>Vertebrata</taxon>
        <taxon>Euteleostomi</taxon>
        <taxon>Mammalia</taxon>
        <taxon>Monotremata</taxon>
        <taxon>Ornithorhynchidae</taxon>
        <taxon>Ornithorhynchus</taxon>
    </lineage>
</organism>
<dbReference type="InterPro" id="IPR013106">
    <property type="entry name" value="Ig_V-set"/>
</dbReference>
<dbReference type="Pfam" id="PF07686">
    <property type="entry name" value="V-set"/>
    <property type="match status" value="1"/>
</dbReference>
<proteinExistence type="predicted"/>
<evidence type="ECO:0000256" key="7">
    <source>
        <dbReference type="SAM" id="Phobius"/>
    </source>
</evidence>
<dbReference type="PANTHER" id="PTHR24100">
    <property type="entry name" value="BUTYROPHILIN"/>
    <property type="match status" value="1"/>
</dbReference>
<keyword evidence="7" id="KW-1133">Transmembrane helix</keyword>
<dbReference type="GO" id="GO:0050852">
    <property type="term" value="P:T cell receptor signaling pathway"/>
    <property type="evidence" value="ECO:0000318"/>
    <property type="project" value="GO_Central"/>
</dbReference>
<dbReference type="GO" id="GO:0005102">
    <property type="term" value="F:signaling receptor binding"/>
    <property type="evidence" value="ECO:0000318"/>
    <property type="project" value="GO_Central"/>
</dbReference>
<reference evidence="9" key="2">
    <citation type="submission" date="2025-08" db="UniProtKB">
        <authorList>
            <consortium name="Ensembl"/>
        </authorList>
    </citation>
    <scope>IDENTIFICATION</scope>
    <source>
        <strain evidence="9">Glennie</strain>
    </source>
</reference>
<evidence type="ECO:0000256" key="2">
    <source>
        <dbReference type="ARBA" id="ARBA00022729"/>
    </source>
</evidence>
<reference evidence="9 10" key="1">
    <citation type="journal article" date="2008" name="Nature">
        <title>Genome analysis of the platypus reveals unique signatures of evolution.</title>
        <authorList>
            <person name="Warren W.C."/>
            <person name="Hillier L.W."/>
            <person name="Marshall Graves J.A."/>
            <person name="Birney E."/>
            <person name="Ponting C.P."/>
            <person name="Grutzner F."/>
            <person name="Belov K."/>
            <person name="Miller W."/>
            <person name="Clarke L."/>
            <person name="Chinwalla A.T."/>
            <person name="Yang S.P."/>
            <person name="Heger A."/>
            <person name="Locke D.P."/>
            <person name="Miethke P."/>
            <person name="Waters P.D."/>
            <person name="Veyrunes F."/>
            <person name="Fulton L."/>
            <person name="Fulton B."/>
            <person name="Graves T."/>
            <person name="Wallis J."/>
            <person name="Puente X.S."/>
            <person name="Lopez-Otin C."/>
            <person name="Ordonez G.R."/>
            <person name="Eichler E.E."/>
            <person name="Chen L."/>
            <person name="Cheng Z."/>
            <person name="Deakin J.E."/>
            <person name="Alsop A."/>
            <person name="Thompson K."/>
            <person name="Kirby P."/>
            <person name="Papenfuss A.T."/>
            <person name="Wakefield M.J."/>
            <person name="Olender T."/>
            <person name="Lancet D."/>
            <person name="Huttley G.A."/>
            <person name="Smit A.F."/>
            <person name="Pask A."/>
            <person name="Temple-Smith P."/>
            <person name="Batzer M.A."/>
            <person name="Walker J.A."/>
            <person name="Konkel M.K."/>
            <person name="Harris R.S."/>
            <person name="Whittington C.M."/>
            <person name="Wong E.S."/>
            <person name="Gemmell N.J."/>
            <person name="Buschiazzo E."/>
            <person name="Vargas Jentzsch I.M."/>
            <person name="Merkel A."/>
            <person name="Schmitz J."/>
            <person name="Zemann A."/>
            <person name="Churakov G."/>
            <person name="Kriegs J.O."/>
            <person name="Brosius J."/>
            <person name="Murchison E.P."/>
            <person name="Sachidanandam R."/>
            <person name="Smith C."/>
            <person name="Hannon G.J."/>
            <person name="Tsend-Ayush E."/>
            <person name="McMillan D."/>
            <person name="Attenborough R."/>
            <person name="Rens W."/>
            <person name="Ferguson-Smith M."/>
            <person name="Lefevre C.M."/>
            <person name="Sharp J.A."/>
            <person name="Nicholas K.R."/>
            <person name="Ray D.A."/>
            <person name="Kube M."/>
            <person name="Reinhardt R."/>
            <person name="Pringle T.H."/>
            <person name="Taylor J."/>
            <person name="Jones R.C."/>
            <person name="Nixon B."/>
            <person name="Dacheux J.L."/>
            <person name="Niwa H."/>
            <person name="Sekita Y."/>
            <person name="Huang X."/>
            <person name="Stark A."/>
            <person name="Kheradpour P."/>
            <person name="Kellis M."/>
            <person name="Flicek P."/>
            <person name="Chen Y."/>
            <person name="Webber C."/>
            <person name="Hardison R."/>
            <person name="Nelson J."/>
            <person name="Hallsworth-Pepin K."/>
            <person name="Delehaunty K."/>
            <person name="Markovic C."/>
            <person name="Minx P."/>
            <person name="Feng Y."/>
            <person name="Kremitzki C."/>
            <person name="Mitreva M."/>
            <person name="Glasscock J."/>
            <person name="Wylie T."/>
            <person name="Wohldmann P."/>
            <person name="Thiru P."/>
            <person name="Nhan M.N."/>
            <person name="Pohl C.S."/>
            <person name="Smith S.M."/>
            <person name="Hou S."/>
            <person name="Nefedov M."/>
            <person name="de Jong P.J."/>
            <person name="Renfree M.B."/>
            <person name="Mardis E.R."/>
            <person name="Wilson R.K."/>
        </authorList>
    </citation>
    <scope>NUCLEOTIDE SEQUENCE [LARGE SCALE GENOMIC DNA]</scope>
    <source>
        <strain evidence="9 10">Glennie</strain>
    </source>
</reference>
<gene>
    <name evidence="9" type="primary">LOC103166363</name>
</gene>
<dbReference type="InterPro" id="IPR050504">
    <property type="entry name" value="IgSF_BTN/MOG"/>
</dbReference>
<protein>
    <recommendedName>
        <fullName evidence="8">Ig-like domain-containing protein</fullName>
    </recommendedName>
</protein>
<evidence type="ECO:0000313" key="10">
    <source>
        <dbReference type="Proteomes" id="UP000002279"/>
    </source>
</evidence>
<keyword evidence="10" id="KW-1185">Reference proteome</keyword>
<dbReference type="FunFam" id="2.60.40.10:FF:000142">
    <property type="entry name" value="V-set domain-containing T-cell activation inhibitor 1"/>
    <property type="match status" value="1"/>
</dbReference>
<dbReference type="InterPro" id="IPR036179">
    <property type="entry name" value="Ig-like_dom_sf"/>
</dbReference>
<dbReference type="GO" id="GO:0001817">
    <property type="term" value="P:regulation of cytokine production"/>
    <property type="evidence" value="ECO:0000318"/>
    <property type="project" value="GO_Central"/>
</dbReference>
<evidence type="ECO:0000256" key="3">
    <source>
        <dbReference type="ARBA" id="ARBA00023136"/>
    </source>
</evidence>
<dbReference type="InterPro" id="IPR053896">
    <property type="entry name" value="BTN3A2-like_Ig-C"/>
</dbReference>
<dbReference type="GO" id="GO:0050863">
    <property type="term" value="P:regulation of T cell activation"/>
    <property type="evidence" value="ECO:0007669"/>
    <property type="project" value="UniProtKB-ARBA"/>
</dbReference>
<name>A0A6I8NUW5_ORNAN</name>
<evidence type="ECO:0000256" key="4">
    <source>
        <dbReference type="ARBA" id="ARBA00023157"/>
    </source>
</evidence>
<feature type="transmembrane region" description="Helical" evidence="7">
    <location>
        <begin position="286"/>
        <end position="309"/>
    </location>
</feature>
<dbReference type="SUPFAM" id="SSF48726">
    <property type="entry name" value="Immunoglobulin"/>
    <property type="match status" value="1"/>
</dbReference>
<dbReference type="InterPro" id="IPR003599">
    <property type="entry name" value="Ig_sub"/>
</dbReference>
<keyword evidence="7" id="KW-0812">Transmembrane</keyword>
<evidence type="ECO:0000256" key="1">
    <source>
        <dbReference type="ARBA" id="ARBA00004370"/>
    </source>
</evidence>
<evidence type="ECO:0000256" key="5">
    <source>
        <dbReference type="ARBA" id="ARBA00023180"/>
    </source>
</evidence>
<feature type="domain" description="Ig-like" evidence="8">
    <location>
        <begin position="59"/>
        <end position="176"/>
    </location>
</feature>
<dbReference type="GO" id="GO:0009897">
    <property type="term" value="C:external side of plasma membrane"/>
    <property type="evidence" value="ECO:0000318"/>
    <property type="project" value="GO_Central"/>
</dbReference>
<reference evidence="9" key="3">
    <citation type="submission" date="2025-09" db="UniProtKB">
        <authorList>
            <consortium name="Ensembl"/>
        </authorList>
    </citation>
    <scope>IDENTIFICATION</scope>
    <source>
        <strain evidence="9">Glennie</strain>
    </source>
</reference>
<accession>A0A6I8NUW5</accession>
<dbReference type="AlphaFoldDB" id="A0A6I8NUW5"/>
<dbReference type="Gene3D" id="2.60.40.10">
    <property type="entry name" value="Immunoglobulins"/>
    <property type="match status" value="2"/>
</dbReference>
<dbReference type="Proteomes" id="UP000002279">
    <property type="component" value="Chromosome X5"/>
</dbReference>
<keyword evidence="5" id="KW-0325">Glycoprotein</keyword>
<dbReference type="FunFam" id="2.60.40.10:FF:004400">
    <property type="match status" value="1"/>
</dbReference>
<evidence type="ECO:0000256" key="6">
    <source>
        <dbReference type="ARBA" id="ARBA00023319"/>
    </source>
</evidence>
<dbReference type="PANTHER" id="PTHR24100:SF155">
    <property type="entry name" value="CD276 ANTIGEN"/>
    <property type="match status" value="1"/>
</dbReference>
<dbReference type="InParanoid" id="A0A6I8NUW5"/>
<dbReference type="Pfam" id="PF22705">
    <property type="entry name" value="C2-set_3"/>
    <property type="match status" value="1"/>
</dbReference>
<dbReference type="Ensembl" id="ENSOANT00000051690.1">
    <property type="protein sequence ID" value="ENSOANP00000045094.1"/>
    <property type="gene ID" value="ENSOANG00000019848.3"/>
</dbReference>
<dbReference type="PROSITE" id="PS50835">
    <property type="entry name" value="IG_LIKE"/>
    <property type="match status" value="1"/>
</dbReference>
<dbReference type="InterPro" id="IPR013783">
    <property type="entry name" value="Ig-like_fold"/>
</dbReference>
<keyword evidence="4" id="KW-1015">Disulfide bond</keyword>
<keyword evidence="3 7" id="KW-0472">Membrane</keyword>
<comment type="subcellular location">
    <subcellularLocation>
        <location evidence="1">Membrane</location>
    </subcellularLocation>
</comment>
<dbReference type="InterPro" id="IPR007110">
    <property type="entry name" value="Ig-like_dom"/>
</dbReference>
<evidence type="ECO:0000313" key="9">
    <source>
        <dbReference type="Ensembl" id="ENSOANP00000045094.1"/>
    </source>
</evidence>
<dbReference type="GO" id="GO:1903037">
    <property type="term" value="P:regulation of leukocyte cell-cell adhesion"/>
    <property type="evidence" value="ECO:0007669"/>
    <property type="project" value="UniProtKB-ARBA"/>
</dbReference>